<gene>
    <name evidence="2" type="ORF">B2A_15287</name>
</gene>
<dbReference type="PANTHER" id="PTHR33678">
    <property type="entry name" value="BLL1576 PROTEIN"/>
    <property type="match status" value="1"/>
</dbReference>
<feature type="domain" description="Transposase IS66 central" evidence="1">
    <location>
        <begin position="6"/>
        <end position="203"/>
    </location>
</feature>
<name>T0Y5W3_9ZZZZ</name>
<dbReference type="Pfam" id="PF03050">
    <property type="entry name" value="DDE_Tnp_IS66"/>
    <property type="match status" value="1"/>
</dbReference>
<reference evidence="2" key="1">
    <citation type="submission" date="2013-08" db="EMBL/GenBank/DDBJ databases">
        <authorList>
            <person name="Mendez C."/>
            <person name="Richter M."/>
            <person name="Ferrer M."/>
            <person name="Sanchez J."/>
        </authorList>
    </citation>
    <scope>NUCLEOTIDE SEQUENCE</scope>
</reference>
<dbReference type="AlphaFoldDB" id="T0Y5W3"/>
<protein>
    <submittedName>
        <fullName evidence="2">Transposase IS66</fullName>
    </submittedName>
</protein>
<evidence type="ECO:0000313" key="2">
    <source>
        <dbReference type="EMBL" id="EQD27282.1"/>
    </source>
</evidence>
<feature type="non-terminal residue" evidence="2">
    <location>
        <position position="249"/>
    </location>
</feature>
<dbReference type="PANTHER" id="PTHR33678:SF1">
    <property type="entry name" value="BLL1576 PROTEIN"/>
    <property type="match status" value="1"/>
</dbReference>
<dbReference type="EMBL" id="AUZZ01011123">
    <property type="protein sequence ID" value="EQD27282.1"/>
    <property type="molecule type" value="Genomic_DNA"/>
</dbReference>
<feature type="non-terminal residue" evidence="2">
    <location>
        <position position="1"/>
    </location>
</feature>
<organism evidence="2">
    <name type="scientific">mine drainage metagenome</name>
    <dbReference type="NCBI Taxonomy" id="410659"/>
    <lineage>
        <taxon>unclassified sequences</taxon>
        <taxon>metagenomes</taxon>
        <taxon>ecological metagenomes</taxon>
    </lineage>
</organism>
<evidence type="ECO:0000259" key="1">
    <source>
        <dbReference type="Pfam" id="PF03050"/>
    </source>
</evidence>
<dbReference type="NCBIfam" id="NF033517">
    <property type="entry name" value="transpos_IS66"/>
    <property type="match status" value="1"/>
</dbReference>
<accession>T0Y5W3</accession>
<dbReference type="InterPro" id="IPR052344">
    <property type="entry name" value="Transposase-related"/>
</dbReference>
<comment type="caution">
    <text evidence="2">The sequence shown here is derived from an EMBL/GenBank/DDBJ whole genome shotgun (WGS) entry which is preliminary data.</text>
</comment>
<sequence length="249" mass="28314">DIEGKVGHRWYWWVFQSPSVIHYVLDPTRSADVPIAELAEAQGGIVSCDRYSAYKKFVRLHTTFVLAFCWAHQRRDFLELANSYPDLSPWAMTWVDAIADLYHQNGLRLQADPDSVEYAAHHARLQQAVHDLATRRDEALADPRLAFPAAQVLHSMQNHWSGLTVFVEHPWVPMDNNVAERSVRISVVGRKNFYGSGSAWSGQLAATLYSLLMTVKLWGINPRMWLTAYLQACAENGNQPPVDLRPYLP</sequence>
<dbReference type="InterPro" id="IPR004291">
    <property type="entry name" value="Transposase_IS66_central"/>
</dbReference>
<proteinExistence type="predicted"/>
<reference evidence="2" key="2">
    <citation type="journal article" date="2014" name="ISME J.">
        <title>Microbial stratification in low pH oxic and suboxic macroscopic growths along an acid mine drainage.</title>
        <authorList>
            <person name="Mendez-Garcia C."/>
            <person name="Mesa V."/>
            <person name="Sprenger R.R."/>
            <person name="Richter M."/>
            <person name="Diez M.S."/>
            <person name="Solano J."/>
            <person name="Bargiela R."/>
            <person name="Golyshina O.V."/>
            <person name="Manteca A."/>
            <person name="Ramos J.L."/>
            <person name="Gallego J.R."/>
            <person name="Llorente I."/>
            <person name="Martins Dos Santos V.A."/>
            <person name="Jensen O.N."/>
            <person name="Pelaez A.I."/>
            <person name="Sanchez J."/>
            <person name="Ferrer M."/>
        </authorList>
    </citation>
    <scope>NUCLEOTIDE SEQUENCE</scope>
</reference>